<protein>
    <submittedName>
        <fullName evidence="1">Uncharacterized protein</fullName>
    </submittedName>
</protein>
<organism evidence="2">
    <name type="scientific">Camponotus floridanus</name>
    <name type="common">Florida carpenter ant</name>
    <dbReference type="NCBI Taxonomy" id="104421"/>
    <lineage>
        <taxon>Eukaryota</taxon>
        <taxon>Metazoa</taxon>
        <taxon>Ecdysozoa</taxon>
        <taxon>Arthropoda</taxon>
        <taxon>Hexapoda</taxon>
        <taxon>Insecta</taxon>
        <taxon>Pterygota</taxon>
        <taxon>Neoptera</taxon>
        <taxon>Endopterygota</taxon>
        <taxon>Hymenoptera</taxon>
        <taxon>Apocrita</taxon>
        <taxon>Aculeata</taxon>
        <taxon>Formicoidea</taxon>
        <taxon>Formicidae</taxon>
        <taxon>Formicinae</taxon>
        <taxon>Camponotus</taxon>
    </lineage>
</organism>
<evidence type="ECO:0000313" key="1">
    <source>
        <dbReference type="EMBL" id="EFN64342.1"/>
    </source>
</evidence>
<dbReference type="Proteomes" id="UP000000311">
    <property type="component" value="Unassembled WGS sequence"/>
</dbReference>
<sequence>MVPARSCLAPDKAASIPQKGKSELKVSRWDARPKFPQIKFSALNALLPDTFLAARFASRSARLAAREAAVGHQLLMGLLSRSMAAILSSRQTPEKIGKAPLPSYFRVQVDLVVISRRTPLKATQHTNTGTSSIDC</sequence>
<dbReference type="InParanoid" id="E2AQC8"/>
<keyword evidence="2" id="KW-1185">Reference proteome</keyword>
<dbReference type="AlphaFoldDB" id="E2AQC8"/>
<gene>
    <name evidence="1" type="ORF">EAG_15926</name>
</gene>
<name>E2AQC8_CAMFO</name>
<proteinExistence type="predicted"/>
<dbReference type="EMBL" id="GL441723">
    <property type="protein sequence ID" value="EFN64342.1"/>
    <property type="molecule type" value="Genomic_DNA"/>
</dbReference>
<reference evidence="1 2" key="1">
    <citation type="journal article" date="2010" name="Science">
        <title>Genomic comparison of the ants Camponotus floridanus and Harpegnathos saltator.</title>
        <authorList>
            <person name="Bonasio R."/>
            <person name="Zhang G."/>
            <person name="Ye C."/>
            <person name="Mutti N.S."/>
            <person name="Fang X."/>
            <person name="Qin N."/>
            <person name="Donahue G."/>
            <person name="Yang P."/>
            <person name="Li Q."/>
            <person name="Li C."/>
            <person name="Zhang P."/>
            <person name="Huang Z."/>
            <person name="Berger S.L."/>
            <person name="Reinberg D."/>
            <person name="Wang J."/>
            <person name="Liebig J."/>
        </authorList>
    </citation>
    <scope>NUCLEOTIDE SEQUENCE [LARGE SCALE GENOMIC DNA]</scope>
    <source>
        <strain evidence="2">C129</strain>
    </source>
</reference>
<accession>E2AQC8</accession>
<evidence type="ECO:0000313" key="2">
    <source>
        <dbReference type="Proteomes" id="UP000000311"/>
    </source>
</evidence>